<keyword evidence="2" id="KW-1185">Reference proteome</keyword>
<reference evidence="1 2" key="1">
    <citation type="journal article" date="2019" name="Nat. Ecol. Evol.">
        <title>Megaphylogeny resolves global patterns of mushroom evolution.</title>
        <authorList>
            <person name="Varga T."/>
            <person name="Krizsan K."/>
            <person name="Foldi C."/>
            <person name="Dima B."/>
            <person name="Sanchez-Garcia M."/>
            <person name="Sanchez-Ramirez S."/>
            <person name="Szollosi G.J."/>
            <person name="Szarkandi J.G."/>
            <person name="Papp V."/>
            <person name="Albert L."/>
            <person name="Andreopoulos W."/>
            <person name="Angelini C."/>
            <person name="Antonin V."/>
            <person name="Barry K.W."/>
            <person name="Bougher N.L."/>
            <person name="Buchanan P."/>
            <person name="Buyck B."/>
            <person name="Bense V."/>
            <person name="Catcheside P."/>
            <person name="Chovatia M."/>
            <person name="Cooper J."/>
            <person name="Damon W."/>
            <person name="Desjardin D."/>
            <person name="Finy P."/>
            <person name="Geml J."/>
            <person name="Haridas S."/>
            <person name="Hughes K."/>
            <person name="Justo A."/>
            <person name="Karasinski D."/>
            <person name="Kautmanova I."/>
            <person name="Kiss B."/>
            <person name="Kocsube S."/>
            <person name="Kotiranta H."/>
            <person name="LaButti K.M."/>
            <person name="Lechner B.E."/>
            <person name="Liimatainen K."/>
            <person name="Lipzen A."/>
            <person name="Lukacs Z."/>
            <person name="Mihaltcheva S."/>
            <person name="Morgado L.N."/>
            <person name="Niskanen T."/>
            <person name="Noordeloos M.E."/>
            <person name="Ohm R.A."/>
            <person name="Ortiz-Santana B."/>
            <person name="Ovrebo C."/>
            <person name="Racz N."/>
            <person name="Riley R."/>
            <person name="Savchenko A."/>
            <person name="Shiryaev A."/>
            <person name="Soop K."/>
            <person name="Spirin V."/>
            <person name="Szebenyi C."/>
            <person name="Tomsovsky M."/>
            <person name="Tulloss R.E."/>
            <person name="Uehling J."/>
            <person name="Grigoriev I.V."/>
            <person name="Vagvolgyi C."/>
            <person name="Papp T."/>
            <person name="Martin F.M."/>
            <person name="Miettinen O."/>
            <person name="Hibbett D.S."/>
            <person name="Nagy L.G."/>
        </authorList>
    </citation>
    <scope>NUCLEOTIDE SEQUENCE [LARGE SCALE GENOMIC DNA]</scope>
    <source>
        <strain evidence="1 2">CBS 121175</strain>
    </source>
</reference>
<proteinExistence type="predicted"/>
<sequence length="94" mass="10334">MDLEARRGSVLHGSTQYAVSPVLVTVACDTSCAISELDSDQILPNGKRLRVVPLLFRGTRPTSSSHLAFSSTSNFVFLSKPWLPRPFENDQESP</sequence>
<dbReference type="AlphaFoldDB" id="A0A5C3KAD5"/>
<dbReference type="EMBL" id="ML210583">
    <property type="protein sequence ID" value="TFK17020.1"/>
    <property type="molecule type" value="Genomic_DNA"/>
</dbReference>
<evidence type="ECO:0000313" key="2">
    <source>
        <dbReference type="Proteomes" id="UP000307440"/>
    </source>
</evidence>
<dbReference type="PROSITE" id="PS51257">
    <property type="entry name" value="PROKAR_LIPOPROTEIN"/>
    <property type="match status" value="1"/>
</dbReference>
<protein>
    <submittedName>
        <fullName evidence="1">Uncharacterized protein</fullName>
    </submittedName>
</protein>
<evidence type="ECO:0000313" key="1">
    <source>
        <dbReference type="EMBL" id="TFK17020.1"/>
    </source>
</evidence>
<accession>A0A5C3KAD5</accession>
<name>A0A5C3KAD5_COPMA</name>
<gene>
    <name evidence="1" type="ORF">FA15DRAFT_366086</name>
</gene>
<dbReference type="Proteomes" id="UP000307440">
    <property type="component" value="Unassembled WGS sequence"/>
</dbReference>
<organism evidence="1 2">
    <name type="scientific">Coprinopsis marcescibilis</name>
    <name type="common">Agaric fungus</name>
    <name type="synonym">Psathyrella marcescibilis</name>
    <dbReference type="NCBI Taxonomy" id="230819"/>
    <lineage>
        <taxon>Eukaryota</taxon>
        <taxon>Fungi</taxon>
        <taxon>Dikarya</taxon>
        <taxon>Basidiomycota</taxon>
        <taxon>Agaricomycotina</taxon>
        <taxon>Agaricomycetes</taxon>
        <taxon>Agaricomycetidae</taxon>
        <taxon>Agaricales</taxon>
        <taxon>Agaricineae</taxon>
        <taxon>Psathyrellaceae</taxon>
        <taxon>Coprinopsis</taxon>
    </lineage>
</organism>